<sequence length="604" mass="67372">MNVHGVAKGGQESEQNVDEGVLFAGASSAFRNVHCSTFNALQVTTRATSTGRKPLNDISNRIASHQAKSANASPVAKRSRHLNCDMEILAQQIAFQVAHSKIANANKDALEHGSRMEPVSLLNKSAGSSQGEILEPEQRHLPKVLHKASGSEALKGKAPAMDNHTNGKSATYASKVAVSDHGALRQPDSRGRSADAWRAAREWRNLSLKAAVTSEECIRKNRDRFQRVNNGRMEENPYLELGQQMEMTKERRDEIRETFQFLRQTHDQTQGKVVRAIINAQQLSNRIQFLKEKTFVLYTVDISPSRDAILEWAEAVLHQEMGIRVLRVRVLNKHCYLITVENEPDRDRILDAAPLFLGPHMTLKKIEQACRCFVWGKNIQGRDKIPLLAWEVLQPAKGDGGLDIPSFALQRDSQKLRLILRMVHHPREDWMIALGALLKWKIDKGRGATSMRHWAVEEILMVNCPGRIQGARTATGLLRIWARARAELEIPKKEFTPQGESRVEVAITVGEQQGWLTAVEAKAIKSTLRRHKILTIGQWTDWAAWNDARRPLPWAGESEKANENAVHDGGAAGEDGRDGGDCDALSEASGLNDDEEDTTCSNEN</sequence>
<evidence type="ECO:0000256" key="1">
    <source>
        <dbReference type="SAM" id="MobiDB-lite"/>
    </source>
</evidence>
<evidence type="ECO:0000313" key="3">
    <source>
        <dbReference type="Proteomes" id="UP001605036"/>
    </source>
</evidence>
<keyword evidence="3" id="KW-1185">Reference proteome</keyword>
<accession>A0ABD1YJ84</accession>
<evidence type="ECO:0000313" key="2">
    <source>
        <dbReference type="EMBL" id="KAL2630705.1"/>
    </source>
</evidence>
<proteinExistence type="predicted"/>
<feature type="compositionally biased region" description="Basic and acidic residues" evidence="1">
    <location>
        <begin position="557"/>
        <end position="566"/>
    </location>
</feature>
<gene>
    <name evidence="2" type="ORF">R1flu_015391</name>
</gene>
<comment type="caution">
    <text evidence="2">The sequence shown here is derived from an EMBL/GenBank/DDBJ whole genome shotgun (WGS) entry which is preliminary data.</text>
</comment>
<dbReference type="EMBL" id="JBHFFA010000004">
    <property type="protein sequence ID" value="KAL2630705.1"/>
    <property type="molecule type" value="Genomic_DNA"/>
</dbReference>
<protein>
    <submittedName>
        <fullName evidence="2">Uncharacterized protein</fullName>
    </submittedName>
</protein>
<organism evidence="2 3">
    <name type="scientific">Riccia fluitans</name>
    <dbReference type="NCBI Taxonomy" id="41844"/>
    <lineage>
        <taxon>Eukaryota</taxon>
        <taxon>Viridiplantae</taxon>
        <taxon>Streptophyta</taxon>
        <taxon>Embryophyta</taxon>
        <taxon>Marchantiophyta</taxon>
        <taxon>Marchantiopsida</taxon>
        <taxon>Marchantiidae</taxon>
        <taxon>Marchantiales</taxon>
        <taxon>Ricciaceae</taxon>
        <taxon>Riccia</taxon>
    </lineage>
</organism>
<dbReference type="AlphaFoldDB" id="A0ABD1YJ84"/>
<name>A0ABD1YJ84_9MARC</name>
<feature type="region of interest" description="Disordered" evidence="1">
    <location>
        <begin position="557"/>
        <end position="604"/>
    </location>
</feature>
<reference evidence="2 3" key="1">
    <citation type="submission" date="2024-09" db="EMBL/GenBank/DDBJ databases">
        <title>Chromosome-scale assembly of Riccia fluitans.</title>
        <authorList>
            <person name="Paukszto L."/>
            <person name="Sawicki J."/>
            <person name="Karawczyk K."/>
            <person name="Piernik-Szablinska J."/>
            <person name="Szczecinska M."/>
            <person name="Mazdziarz M."/>
        </authorList>
    </citation>
    <scope>NUCLEOTIDE SEQUENCE [LARGE SCALE GENOMIC DNA]</scope>
    <source>
        <strain evidence="2">Rf_01</strain>
        <tissue evidence="2">Aerial parts of the thallus</tissue>
    </source>
</reference>
<dbReference type="Proteomes" id="UP001605036">
    <property type="component" value="Unassembled WGS sequence"/>
</dbReference>